<evidence type="ECO:0000256" key="2">
    <source>
        <dbReference type="SAM" id="Coils"/>
    </source>
</evidence>
<dbReference type="Gene3D" id="1.25.40.10">
    <property type="entry name" value="Tetratricopeptide repeat domain"/>
    <property type="match status" value="1"/>
</dbReference>
<keyword evidence="1" id="KW-0802">TPR repeat</keyword>
<dbReference type="CDD" id="cd00093">
    <property type="entry name" value="HTH_XRE"/>
    <property type="match status" value="1"/>
</dbReference>
<dbReference type="InterPro" id="IPR010982">
    <property type="entry name" value="Lambda_DNA-bd_dom_sf"/>
</dbReference>
<dbReference type="SUPFAM" id="SSF48452">
    <property type="entry name" value="TPR-like"/>
    <property type="match status" value="1"/>
</dbReference>
<organism evidence="4 5">
    <name type="scientific">Sporosarcina koreensis</name>
    <dbReference type="NCBI Taxonomy" id="334735"/>
    <lineage>
        <taxon>Bacteria</taxon>
        <taxon>Bacillati</taxon>
        <taxon>Bacillota</taxon>
        <taxon>Bacilli</taxon>
        <taxon>Bacillales</taxon>
        <taxon>Caryophanaceae</taxon>
        <taxon>Sporosarcina</taxon>
    </lineage>
</organism>
<proteinExistence type="predicted"/>
<dbReference type="InterPro" id="IPR011990">
    <property type="entry name" value="TPR-like_helical_dom_sf"/>
</dbReference>
<evidence type="ECO:0000313" key="5">
    <source>
        <dbReference type="Proteomes" id="UP001596071"/>
    </source>
</evidence>
<feature type="coiled-coil region" evidence="2">
    <location>
        <begin position="285"/>
        <end position="348"/>
    </location>
</feature>
<dbReference type="InterPro" id="IPR001387">
    <property type="entry name" value="Cro/C1-type_HTH"/>
</dbReference>
<dbReference type="Pfam" id="PF01381">
    <property type="entry name" value="HTH_3"/>
    <property type="match status" value="1"/>
</dbReference>
<dbReference type="SMART" id="SM00028">
    <property type="entry name" value="TPR"/>
    <property type="match status" value="3"/>
</dbReference>
<name>A0ABW0TYZ1_9BACL</name>
<protein>
    <submittedName>
        <fullName evidence="4">Helix-turn-helix domain-containing protein</fullName>
    </submittedName>
</protein>
<reference evidence="5" key="1">
    <citation type="journal article" date="2019" name="Int. J. Syst. Evol. Microbiol.">
        <title>The Global Catalogue of Microorganisms (GCM) 10K type strain sequencing project: providing services to taxonomists for standard genome sequencing and annotation.</title>
        <authorList>
            <consortium name="The Broad Institute Genomics Platform"/>
            <consortium name="The Broad Institute Genome Sequencing Center for Infectious Disease"/>
            <person name="Wu L."/>
            <person name="Ma J."/>
        </authorList>
    </citation>
    <scope>NUCLEOTIDE SEQUENCE [LARGE SCALE GENOMIC DNA]</scope>
    <source>
        <strain evidence="5">KACC 11299</strain>
    </source>
</reference>
<dbReference type="PROSITE" id="PS50943">
    <property type="entry name" value="HTH_CROC1"/>
    <property type="match status" value="1"/>
</dbReference>
<dbReference type="PANTHER" id="PTHR37038">
    <property type="entry name" value="TRANSCRIPTIONAL REGULATOR-RELATED"/>
    <property type="match status" value="1"/>
</dbReference>
<sequence>MHIGSRIRRLRESRNLTQKDASSGIISTSHYSNIESGRFEPSSDVLEMLAERLDVPIAYFQRVHEDDADLQKLLTEYEELLSSDLKGIQNFHNNHCKQFAYISSIHQEILFDLLKYTELVKVGKIAEAQAYYSSEIAYIPQTFFENASRLLLEKYTFISGLFYYFNKDYEASISHFQDALHLTREESLSAKINYNISLALYKLYDYGTAHVYAMRAKHQYIHLHNWAKSGDCYNLIAVLYLEQYKTKEARKYIDKGFSVLRIPMTETHGRLYHNLAFVLMEENEYAQALKTINQAIEMKKQLKCKTLFDSHLLKLRILFQHGDLLALRESINRLQSEIENELEQANVDYFEGKLYYDLGEYDLYERKMTNCIHQLHANEDWKKLKDAARHISLYYESIKKYKNAYKFQELCIEAYERLTMEVKGGVE</sequence>
<gene>
    <name evidence="4" type="ORF">ACFPTP_13635</name>
</gene>
<accession>A0ABW0TYZ1</accession>
<evidence type="ECO:0000259" key="3">
    <source>
        <dbReference type="PROSITE" id="PS50943"/>
    </source>
</evidence>
<dbReference type="PROSITE" id="PS50005">
    <property type="entry name" value="TPR"/>
    <property type="match status" value="1"/>
</dbReference>
<dbReference type="RefSeq" id="WP_381445845.1">
    <property type="nucleotide sequence ID" value="NZ_JBHSNP010000027.1"/>
</dbReference>
<dbReference type="InterPro" id="IPR053163">
    <property type="entry name" value="HTH-type_regulator_Rgg"/>
</dbReference>
<evidence type="ECO:0000313" key="4">
    <source>
        <dbReference type="EMBL" id="MFC5604266.1"/>
    </source>
</evidence>
<dbReference type="Pfam" id="PF13181">
    <property type="entry name" value="TPR_8"/>
    <property type="match status" value="1"/>
</dbReference>
<dbReference type="SMART" id="SM00530">
    <property type="entry name" value="HTH_XRE"/>
    <property type="match status" value="1"/>
</dbReference>
<dbReference type="SUPFAM" id="SSF47413">
    <property type="entry name" value="lambda repressor-like DNA-binding domains"/>
    <property type="match status" value="1"/>
</dbReference>
<dbReference type="EMBL" id="JBHSNP010000027">
    <property type="protein sequence ID" value="MFC5604266.1"/>
    <property type="molecule type" value="Genomic_DNA"/>
</dbReference>
<keyword evidence="5" id="KW-1185">Reference proteome</keyword>
<dbReference type="InterPro" id="IPR019734">
    <property type="entry name" value="TPR_rpt"/>
</dbReference>
<comment type="caution">
    <text evidence="4">The sequence shown here is derived from an EMBL/GenBank/DDBJ whole genome shotgun (WGS) entry which is preliminary data.</text>
</comment>
<dbReference type="PANTHER" id="PTHR37038:SF14">
    <property type="entry name" value="TRANSCRIPTIONAL ACTIVATOR"/>
    <property type="match status" value="1"/>
</dbReference>
<evidence type="ECO:0000256" key="1">
    <source>
        <dbReference type="PROSITE-ProRule" id="PRU00339"/>
    </source>
</evidence>
<feature type="domain" description="HTH cro/C1-type" evidence="3">
    <location>
        <begin position="7"/>
        <end position="60"/>
    </location>
</feature>
<feature type="repeat" description="TPR" evidence="1">
    <location>
        <begin position="269"/>
        <end position="302"/>
    </location>
</feature>
<dbReference type="Gene3D" id="1.10.260.40">
    <property type="entry name" value="lambda repressor-like DNA-binding domains"/>
    <property type="match status" value="1"/>
</dbReference>
<keyword evidence="2" id="KW-0175">Coiled coil</keyword>
<dbReference type="Proteomes" id="UP001596071">
    <property type="component" value="Unassembled WGS sequence"/>
</dbReference>